<dbReference type="Proteomes" id="UP000807370">
    <property type="component" value="Unassembled WGS sequence"/>
</dbReference>
<dbReference type="RefSeq" id="WP_197960268.1">
    <property type="nucleotide sequence ID" value="NZ_JACCHP010000008.1"/>
</dbReference>
<protein>
    <submittedName>
        <fullName evidence="1">Uncharacterized protein</fullName>
    </submittedName>
</protein>
<evidence type="ECO:0000313" key="2">
    <source>
        <dbReference type="Proteomes" id="UP000807370"/>
    </source>
</evidence>
<sequence>MKLQQKQPNLTRPGAIRQLIDPVIGVDLKELTLLVITLGGYLAGRLCGEREIRRRLMMIESAVMAAGALATWLP</sequence>
<organism evidence="1 2">
    <name type="scientific">Bradyrhizobium agreste</name>
    <dbReference type="NCBI Taxonomy" id="2751811"/>
    <lineage>
        <taxon>Bacteria</taxon>
        <taxon>Pseudomonadati</taxon>
        <taxon>Pseudomonadota</taxon>
        <taxon>Alphaproteobacteria</taxon>
        <taxon>Hyphomicrobiales</taxon>
        <taxon>Nitrobacteraceae</taxon>
        <taxon>Bradyrhizobium</taxon>
    </lineage>
</organism>
<reference evidence="1 2" key="1">
    <citation type="submission" date="2020-07" db="EMBL/GenBank/DDBJ databases">
        <title>Bradyrhizobium diversity isolated from nodules of indigenous legumes of Western Australia.</title>
        <authorList>
            <person name="Klepa M.S."/>
        </authorList>
    </citation>
    <scope>NUCLEOTIDE SEQUENCE [LARGE SCALE GENOMIC DNA]</scope>
    <source>
        <strain evidence="1 2">CNPSo 4010</strain>
    </source>
</reference>
<name>A0ABS0PP88_9BRAD</name>
<accession>A0ABS0PP88</accession>
<keyword evidence="2" id="KW-1185">Reference proteome</keyword>
<comment type="caution">
    <text evidence="1">The sequence shown here is derived from an EMBL/GenBank/DDBJ whole genome shotgun (WGS) entry which is preliminary data.</text>
</comment>
<evidence type="ECO:0000313" key="1">
    <source>
        <dbReference type="EMBL" id="MBH5399003.1"/>
    </source>
</evidence>
<proteinExistence type="predicted"/>
<gene>
    <name evidence="1" type="ORF">HZZ13_14600</name>
</gene>
<dbReference type="EMBL" id="JACCHP010000008">
    <property type="protein sequence ID" value="MBH5399003.1"/>
    <property type="molecule type" value="Genomic_DNA"/>
</dbReference>